<dbReference type="EMBL" id="JYNL01000008">
    <property type="protein sequence ID" value="KMO82933.1"/>
    <property type="molecule type" value="Genomic_DNA"/>
</dbReference>
<dbReference type="RefSeq" id="WP_048468978.1">
    <property type="nucleotide sequence ID" value="NZ_JYNL01000008.1"/>
</dbReference>
<protein>
    <recommendedName>
        <fullName evidence="4">IF2 family translation initiation factor</fullName>
    </recommendedName>
</protein>
<dbReference type="STRING" id="37916.MCHLDSM_00815"/>
<feature type="compositionally biased region" description="Low complexity" evidence="1">
    <location>
        <begin position="136"/>
        <end position="160"/>
    </location>
</feature>
<comment type="caution">
    <text evidence="2">The sequence shown here is derived from an EMBL/GenBank/DDBJ whole genome shotgun (WGS) entry which is preliminary data.</text>
</comment>
<organism evidence="2 3">
    <name type="scientific">Mycolicibacterium chlorophenolicum</name>
    <dbReference type="NCBI Taxonomy" id="37916"/>
    <lineage>
        <taxon>Bacteria</taxon>
        <taxon>Bacillati</taxon>
        <taxon>Actinomycetota</taxon>
        <taxon>Actinomycetes</taxon>
        <taxon>Mycobacteriales</taxon>
        <taxon>Mycobacteriaceae</taxon>
        <taxon>Mycolicibacterium</taxon>
    </lineage>
</organism>
<dbReference type="AlphaFoldDB" id="A0A0J6WLL3"/>
<proteinExistence type="predicted"/>
<feature type="region of interest" description="Disordered" evidence="1">
    <location>
        <begin position="97"/>
        <end position="222"/>
    </location>
</feature>
<evidence type="ECO:0000313" key="3">
    <source>
        <dbReference type="Proteomes" id="UP000036513"/>
    </source>
</evidence>
<accession>A0A0J6WLL3</accession>
<evidence type="ECO:0000313" key="2">
    <source>
        <dbReference type="EMBL" id="KMO82933.1"/>
    </source>
</evidence>
<dbReference type="Proteomes" id="UP000036513">
    <property type="component" value="Unassembled WGS sequence"/>
</dbReference>
<keyword evidence="3" id="KW-1185">Reference proteome</keyword>
<feature type="compositionally biased region" description="Basic and acidic residues" evidence="1">
    <location>
        <begin position="201"/>
        <end position="222"/>
    </location>
</feature>
<feature type="compositionally biased region" description="Basic and acidic residues" evidence="1">
    <location>
        <begin position="119"/>
        <end position="135"/>
    </location>
</feature>
<name>A0A0J6WLL3_9MYCO</name>
<evidence type="ECO:0000256" key="1">
    <source>
        <dbReference type="SAM" id="MobiDB-lite"/>
    </source>
</evidence>
<evidence type="ECO:0008006" key="4">
    <source>
        <dbReference type="Google" id="ProtNLM"/>
    </source>
</evidence>
<reference evidence="2 3" key="1">
    <citation type="journal article" date="2015" name="Genome Biol. Evol.">
        <title>Characterization of Three Mycobacterium spp. with Potential Use in Bioremediation by Genome Sequencing and Comparative Genomics.</title>
        <authorList>
            <person name="Das S."/>
            <person name="Pettersson B.M."/>
            <person name="Behra P.R."/>
            <person name="Ramesh M."/>
            <person name="Dasgupta S."/>
            <person name="Bhattacharya A."/>
            <person name="Kirsebom L.A."/>
        </authorList>
    </citation>
    <scope>NUCLEOTIDE SEQUENCE [LARGE SCALE GENOMIC DNA]</scope>
    <source>
        <strain evidence="2 3">DSM 43826</strain>
    </source>
</reference>
<gene>
    <name evidence="2" type="ORF">MCHLDSM_00815</name>
</gene>
<sequence>MKITDFPFAILRFQYRIARTPLQLVEDRVVARMDQEAPGRLMYERALGALDAAAGSALRDAELEESGITRIQRAAALGEAMRLDEVAELKKRQAEDQLAAKREKASSAPQKARQQAQERVAEAREEADRGTREAAQKAAQRSAAAQRDIAESAEQSVAAVEKAKRSAQNRSKAAEKVVTDAAAEQLDDAAQKRRAATSVRAHADRIEDLSDSEKDERQADSS</sequence>
<dbReference type="PATRIC" id="fig|37916.4.peg.872"/>